<dbReference type="InterPro" id="IPR008984">
    <property type="entry name" value="SMAD_FHA_dom_sf"/>
</dbReference>
<proteinExistence type="predicted"/>
<keyword evidence="4" id="KW-1185">Reference proteome</keyword>
<dbReference type="SMART" id="SM00240">
    <property type="entry name" value="FHA"/>
    <property type="match status" value="1"/>
</dbReference>
<organism evidence="3 4">
    <name type="scientific">Chara braunii</name>
    <name type="common">Braun's stonewort</name>
    <dbReference type="NCBI Taxonomy" id="69332"/>
    <lineage>
        <taxon>Eukaryota</taxon>
        <taxon>Viridiplantae</taxon>
        <taxon>Streptophyta</taxon>
        <taxon>Charophyceae</taxon>
        <taxon>Charales</taxon>
        <taxon>Characeae</taxon>
        <taxon>Chara</taxon>
    </lineage>
</organism>
<dbReference type="SUPFAM" id="SSF49879">
    <property type="entry name" value="SMAD/FHA domain"/>
    <property type="match status" value="1"/>
</dbReference>
<dbReference type="EMBL" id="BFEA01000237">
    <property type="protein sequence ID" value="GBG76092.1"/>
    <property type="molecule type" value="Genomic_DNA"/>
</dbReference>
<evidence type="ECO:0000313" key="4">
    <source>
        <dbReference type="Proteomes" id="UP000265515"/>
    </source>
</evidence>
<evidence type="ECO:0000259" key="2">
    <source>
        <dbReference type="PROSITE" id="PS50006"/>
    </source>
</evidence>
<dbReference type="PROSITE" id="PS50006">
    <property type="entry name" value="FHA_DOMAIN"/>
    <property type="match status" value="1"/>
</dbReference>
<dbReference type="InterPro" id="IPR050923">
    <property type="entry name" value="Cell_Proc_Reg/RNA_Proc"/>
</dbReference>
<name>A0A388L1J1_CHABU</name>
<dbReference type="Pfam" id="PF00498">
    <property type="entry name" value="FHA"/>
    <property type="match status" value="1"/>
</dbReference>
<sequence length="262" mass="28549">MPPKKVAKRNRPFPAEKLAQATNEEDEINEDPGAPEGSGYRGEVEDPPRRSSSPPFLNPEGVRLDEEGDDDREEGGNGGEMESPPRVASAMEASRRARTTGADELKLEVLSGPAKGMAPVLISSESAVIGRIKKGTAVHIKDPTISERHAVVSWDETKGEWNISDLGSSNGTFLNGARVRKGTLHPLRDCDVLHLGLETDMFVLVTPKFALDDISMYDLAAFQGELAIKRAEAKVDLEIAFMQKKIKALKRHLIESAHTSES</sequence>
<reference evidence="3 4" key="1">
    <citation type="journal article" date="2018" name="Cell">
        <title>The Chara Genome: Secondary Complexity and Implications for Plant Terrestrialization.</title>
        <authorList>
            <person name="Nishiyama T."/>
            <person name="Sakayama H."/>
            <person name="Vries J.D."/>
            <person name="Buschmann H."/>
            <person name="Saint-Marcoux D."/>
            <person name="Ullrich K.K."/>
            <person name="Haas F.B."/>
            <person name="Vanderstraeten L."/>
            <person name="Becker D."/>
            <person name="Lang D."/>
            <person name="Vosolsobe S."/>
            <person name="Rombauts S."/>
            <person name="Wilhelmsson P.K.I."/>
            <person name="Janitza P."/>
            <person name="Kern R."/>
            <person name="Heyl A."/>
            <person name="Rumpler F."/>
            <person name="Villalobos L.I.A.C."/>
            <person name="Clay J.M."/>
            <person name="Skokan R."/>
            <person name="Toyoda A."/>
            <person name="Suzuki Y."/>
            <person name="Kagoshima H."/>
            <person name="Schijlen E."/>
            <person name="Tajeshwar N."/>
            <person name="Catarino B."/>
            <person name="Hetherington A.J."/>
            <person name="Saltykova A."/>
            <person name="Bonnot C."/>
            <person name="Breuninger H."/>
            <person name="Symeonidi A."/>
            <person name="Radhakrishnan G.V."/>
            <person name="Van Nieuwerburgh F."/>
            <person name="Deforce D."/>
            <person name="Chang C."/>
            <person name="Karol K.G."/>
            <person name="Hedrich R."/>
            <person name="Ulvskov P."/>
            <person name="Glockner G."/>
            <person name="Delwiche C.F."/>
            <person name="Petrasek J."/>
            <person name="Van de Peer Y."/>
            <person name="Friml J."/>
            <person name="Beilby M."/>
            <person name="Dolan L."/>
            <person name="Kohara Y."/>
            <person name="Sugano S."/>
            <person name="Fujiyama A."/>
            <person name="Delaux P.-M."/>
            <person name="Quint M."/>
            <person name="TheiBen G."/>
            <person name="Hagemann M."/>
            <person name="Harholt J."/>
            <person name="Dunand C."/>
            <person name="Zachgo S."/>
            <person name="Langdale J."/>
            <person name="Maumus F."/>
            <person name="Straeten D.V.D."/>
            <person name="Gould S.B."/>
            <person name="Rensing S.A."/>
        </authorList>
    </citation>
    <scope>NUCLEOTIDE SEQUENCE [LARGE SCALE GENOMIC DNA]</scope>
    <source>
        <strain evidence="3 4">S276</strain>
    </source>
</reference>
<dbReference type="PANTHER" id="PTHR23308">
    <property type="entry name" value="NUCLEAR INHIBITOR OF PROTEIN PHOSPHATASE-1"/>
    <property type="match status" value="1"/>
</dbReference>
<feature type="domain" description="FHA" evidence="2">
    <location>
        <begin position="127"/>
        <end position="179"/>
    </location>
</feature>
<dbReference type="Gramene" id="GBG76092">
    <property type="protein sequence ID" value="GBG76092"/>
    <property type="gene ID" value="CBR_g21751"/>
</dbReference>
<evidence type="ECO:0000313" key="3">
    <source>
        <dbReference type="EMBL" id="GBG76092.1"/>
    </source>
</evidence>
<dbReference type="AlphaFoldDB" id="A0A388L1J1"/>
<dbReference type="OrthoDB" id="687730at2759"/>
<feature type="region of interest" description="Disordered" evidence="1">
    <location>
        <begin position="1"/>
        <end position="100"/>
    </location>
</feature>
<protein>
    <recommendedName>
        <fullName evidence="2">FHA domain-containing protein</fullName>
    </recommendedName>
</protein>
<dbReference type="InterPro" id="IPR000253">
    <property type="entry name" value="FHA_dom"/>
</dbReference>
<accession>A0A388L1J1</accession>
<comment type="caution">
    <text evidence="3">The sequence shown here is derived from an EMBL/GenBank/DDBJ whole genome shotgun (WGS) entry which is preliminary data.</text>
</comment>
<gene>
    <name evidence="3" type="ORF">CBR_g21751</name>
</gene>
<dbReference type="Gene3D" id="2.60.200.20">
    <property type="match status" value="1"/>
</dbReference>
<feature type="compositionally biased region" description="Basic residues" evidence="1">
    <location>
        <begin position="1"/>
        <end position="11"/>
    </location>
</feature>
<dbReference type="Proteomes" id="UP000265515">
    <property type="component" value="Unassembled WGS sequence"/>
</dbReference>
<evidence type="ECO:0000256" key="1">
    <source>
        <dbReference type="SAM" id="MobiDB-lite"/>
    </source>
</evidence>